<gene>
    <name evidence="1" type="ORF">FOB19_10845</name>
</gene>
<protein>
    <submittedName>
        <fullName evidence="1">Carbohydrate-binding protein</fullName>
    </submittedName>
</protein>
<evidence type="ECO:0000313" key="1">
    <source>
        <dbReference type="EMBL" id="QKU21852.1"/>
    </source>
</evidence>
<name>A0A6N1MVF7_ACILW</name>
<reference evidence="1 2" key="1">
    <citation type="submission" date="2019-11" db="EMBL/GenBank/DDBJ databases">
        <title>FDA dAtabase for Regulatory Grade micrObial Sequences (FDA-ARGOS): Supporting development and validation of Infectious Disease Dx tests.</title>
        <authorList>
            <person name="Patel R."/>
            <person name="Rucinski S."/>
            <person name="Tallon L."/>
            <person name="Sadzewicz L."/>
            <person name="Vavikolanu K."/>
            <person name="Mehta A."/>
            <person name="Aluvathingal J."/>
            <person name="Nadendla S."/>
            <person name="Nandy P."/>
            <person name="Geyer C."/>
            <person name="Yan Y."/>
            <person name="Sichtig H."/>
        </authorList>
    </citation>
    <scope>NUCLEOTIDE SEQUENCE [LARGE SCALE GENOMIC DNA]</scope>
    <source>
        <strain evidence="1 2">FDAARGOS_557</strain>
    </source>
</reference>
<evidence type="ECO:0000313" key="2">
    <source>
        <dbReference type="Proteomes" id="UP000509126"/>
    </source>
</evidence>
<dbReference type="RefSeq" id="WP_174894500.1">
    <property type="nucleotide sequence ID" value="NZ_CP054803.1"/>
</dbReference>
<proteinExistence type="predicted"/>
<accession>A0A6N1MVF7</accession>
<dbReference type="EMBL" id="CP054803">
    <property type="protein sequence ID" value="QKU21852.1"/>
    <property type="molecule type" value="Genomic_DNA"/>
</dbReference>
<sequence length="674" mass="74297">MKQWLLKNNLSSGELSPLLHTRTDVQQYANGAKKLLNAIPLVEGGAKKRPGTKYRGIFAGALRLIPFVPNSDNPFLLILGINTLQVYDPLTQSVVHTGSTPYNTATKVAQIQVAHSRYRMFFVQGDHPVHRLVCSKDFDNWNFDQFTFVTAPVDEINTTPNVALKPNGTDVGKTITLTASSYPNWKNTENYIIGERVIHLLKTWEAVSDNSASEPTDLNDKWQEVAWYDIPVFNASHIGAIVNINGGQVRITIITSGTVASGEVLVKLNADVQAIAKSWTLNTAAFTAATGYPSTVTFFKQRLVFANTKNNPNQLWVSAIGNDGDFLEATDDASAFSMASSSAQADNILHLAQRGGVVALTGGSEFLISSTGAFTPASAQIEQHTTYGAQSNVRPCLVGNELLFVQRGGNRLRALSYRYEVDGLVSPELSAIAPHIAEDHGGIKELTYQQTPYSLVWMVLNDGMVGSITLNRDQEMNAWAQHNFGGAVRSICALPQAAGNDLCFMLVTRKASVVLEQLDETSFMDCEIAHNGALANRNLHNSTQYRFHNTDGYFYDDNQPTSGTWFAGQPFNMEVEFLPPDHSQVPNTAMFHKIQAHETVLYIRNSIGGQCNQYDLEHKSFNQSAFQNLTYTGPVSVSMNGWSTLHEMELKITHNKPLPFHVQSVAMLVSMNER</sequence>
<organism evidence="1 2">
    <name type="scientific">Acinetobacter lwoffii</name>
    <dbReference type="NCBI Taxonomy" id="28090"/>
    <lineage>
        <taxon>Bacteria</taxon>
        <taxon>Pseudomonadati</taxon>
        <taxon>Pseudomonadota</taxon>
        <taxon>Gammaproteobacteria</taxon>
        <taxon>Moraxellales</taxon>
        <taxon>Moraxellaceae</taxon>
        <taxon>Acinetobacter</taxon>
    </lineage>
</organism>
<dbReference type="AlphaFoldDB" id="A0A6N1MVF7"/>
<dbReference type="Proteomes" id="UP000509126">
    <property type="component" value="Chromosome"/>
</dbReference>